<dbReference type="SMART" id="SM00089">
    <property type="entry name" value="PKD"/>
    <property type="match status" value="1"/>
</dbReference>
<dbReference type="Gene3D" id="2.120.10.30">
    <property type="entry name" value="TolB, C-terminal domain"/>
    <property type="match status" value="2"/>
</dbReference>
<feature type="signal peptide" evidence="1">
    <location>
        <begin position="1"/>
        <end position="21"/>
    </location>
</feature>
<dbReference type="AlphaFoldDB" id="A0A1G8LM09"/>
<dbReference type="Gene3D" id="2.60.40.10">
    <property type="entry name" value="Immunoglobulins"/>
    <property type="match status" value="1"/>
</dbReference>
<dbReference type="Pfam" id="PF16472">
    <property type="entry name" value="DUF5050"/>
    <property type="match status" value="1"/>
</dbReference>
<feature type="domain" description="PKD" evidence="2">
    <location>
        <begin position="60"/>
        <end position="121"/>
    </location>
</feature>
<dbReference type="InterPro" id="IPR000601">
    <property type="entry name" value="PKD_dom"/>
</dbReference>
<protein>
    <submittedName>
        <fullName evidence="3">PKD domain-containing protein</fullName>
    </submittedName>
</protein>
<dbReference type="InterPro" id="IPR000033">
    <property type="entry name" value="LDLR_classB_rpt"/>
</dbReference>
<dbReference type="PROSITE" id="PS50093">
    <property type="entry name" value="PKD"/>
    <property type="match status" value="1"/>
</dbReference>
<dbReference type="SUPFAM" id="SSF101898">
    <property type="entry name" value="NHL repeat"/>
    <property type="match status" value="1"/>
</dbReference>
<dbReference type="SUPFAM" id="SSF49299">
    <property type="entry name" value="PKD domain"/>
    <property type="match status" value="1"/>
</dbReference>
<evidence type="ECO:0000256" key="1">
    <source>
        <dbReference type="SAM" id="SignalP"/>
    </source>
</evidence>
<evidence type="ECO:0000259" key="2">
    <source>
        <dbReference type="PROSITE" id="PS50093"/>
    </source>
</evidence>
<sequence>MKNLIYIVALLLTVGMFQSCSDDDYPVPPASTVPDYSYTIDNDEFAPATVTFTNNSIVPETVGSVIYYWNFGDGQSTSDENPTHLYTEAGAYSVNLVVTTSGSLEINETTKTIVIRDPSATGVPMFFTDGAQVYEGLINSEAPIFTPLGGVAVQSSYGMVMDKVNNKLYISDLGTNKIYRSNLDGSDFEDFRVGLDSPNGMSIDYQDNQLYWDTSSGIQRGSIDDSDVNQVEDFATGQSNDPDGLSVDVVNRKLYWINYNGGVWVKNLDGTGEAELIPAIEGGSILVVGDKIYYDEYVASGDIRLKSANLDGTGISTLAVNIGRVVYGIGYDANDNKIYWGDRSTDVMMRANLDGSSPEAWFTHSADTRGIVIGELE</sequence>
<accession>A0A1G8LM09</accession>
<dbReference type="OrthoDB" id="607469at2"/>
<evidence type="ECO:0000313" key="4">
    <source>
        <dbReference type="Proteomes" id="UP000199492"/>
    </source>
</evidence>
<dbReference type="InterPro" id="IPR050778">
    <property type="entry name" value="Cueball_EGF_LRP_Nidogen"/>
</dbReference>
<dbReference type="SMART" id="SM00135">
    <property type="entry name" value="LY"/>
    <property type="match status" value="4"/>
</dbReference>
<evidence type="ECO:0000313" key="3">
    <source>
        <dbReference type="EMBL" id="SDI56655.1"/>
    </source>
</evidence>
<dbReference type="CDD" id="cd00146">
    <property type="entry name" value="PKD"/>
    <property type="match status" value="1"/>
</dbReference>
<dbReference type="InterPro" id="IPR032485">
    <property type="entry name" value="LRP1-like_beta_prop"/>
</dbReference>
<dbReference type="InterPro" id="IPR035986">
    <property type="entry name" value="PKD_dom_sf"/>
</dbReference>
<dbReference type="InterPro" id="IPR022409">
    <property type="entry name" value="PKD/Chitinase_dom"/>
</dbReference>
<reference evidence="4" key="1">
    <citation type="submission" date="2016-10" db="EMBL/GenBank/DDBJ databases">
        <authorList>
            <person name="Varghese N."/>
            <person name="Submissions S."/>
        </authorList>
    </citation>
    <scope>NUCLEOTIDE SEQUENCE [LARGE SCALE GENOMIC DNA]</scope>
    <source>
        <strain evidence="4">DSM 15363</strain>
    </source>
</reference>
<dbReference type="InterPro" id="IPR011042">
    <property type="entry name" value="6-blade_b-propeller_TolB-like"/>
</dbReference>
<dbReference type="STRING" id="262004.SAMN04489796_11317"/>
<organism evidence="3 4">
    <name type="scientific">Winogradskyella thalassocola</name>
    <dbReference type="NCBI Taxonomy" id="262004"/>
    <lineage>
        <taxon>Bacteria</taxon>
        <taxon>Pseudomonadati</taxon>
        <taxon>Bacteroidota</taxon>
        <taxon>Flavobacteriia</taxon>
        <taxon>Flavobacteriales</taxon>
        <taxon>Flavobacteriaceae</taxon>
        <taxon>Winogradskyella</taxon>
    </lineage>
</organism>
<gene>
    <name evidence="3" type="ORF">SAMN04489796_11317</name>
</gene>
<name>A0A1G8LM09_9FLAO</name>
<feature type="chain" id="PRO_5011730043" evidence="1">
    <location>
        <begin position="22"/>
        <end position="377"/>
    </location>
</feature>
<dbReference type="EMBL" id="FNCZ01000013">
    <property type="protein sequence ID" value="SDI56655.1"/>
    <property type="molecule type" value="Genomic_DNA"/>
</dbReference>
<dbReference type="Proteomes" id="UP000199492">
    <property type="component" value="Unassembled WGS sequence"/>
</dbReference>
<keyword evidence="4" id="KW-1185">Reference proteome</keyword>
<dbReference type="PANTHER" id="PTHR46513">
    <property type="entry name" value="VITELLOGENIN RECEPTOR-LIKE PROTEIN-RELATED-RELATED"/>
    <property type="match status" value="1"/>
</dbReference>
<dbReference type="SUPFAM" id="SSF63825">
    <property type="entry name" value="YWTD domain"/>
    <property type="match status" value="1"/>
</dbReference>
<dbReference type="PROSITE" id="PS51257">
    <property type="entry name" value="PROKAR_LIPOPROTEIN"/>
    <property type="match status" value="1"/>
</dbReference>
<dbReference type="InterPro" id="IPR013783">
    <property type="entry name" value="Ig-like_fold"/>
</dbReference>
<proteinExistence type="predicted"/>
<keyword evidence="1" id="KW-0732">Signal</keyword>
<dbReference type="Pfam" id="PF18911">
    <property type="entry name" value="PKD_4"/>
    <property type="match status" value="1"/>
</dbReference>